<organism evidence="1 2">
    <name type="scientific">Pseudomonas syringae pv. viburni</name>
    <dbReference type="NCBI Taxonomy" id="251703"/>
    <lineage>
        <taxon>Bacteria</taxon>
        <taxon>Pseudomonadati</taxon>
        <taxon>Pseudomonadota</taxon>
        <taxon>Gammaproteobacteria</taxon>
        <taxon>Pseudomonadales</taxon>
        <taxon>Pseudomonadaceae</taxon>
        <taxon>Pseudomonas</taxon>
    </lineage>
</organism>
<proteinExistence type="predicted"/>
<dbReference type="AlphaFoldDB" id="A0A0N8TFL5"/>
<reference evidence="1 2" key="1">
    <citation type="submission" date="2015-09" db="EMBL/GenBank/DDBJ databases">
        <title>Genome announcement of multiple Pseudomonas syringae strains.</title>
        <authorList>
            <person name="Thakur S."/>
            <person name="Wang P.W."/>
            <person name="Gong Y."/>
            <person name="Weir B.S."/>
            <person name="Guttman D.S."/>
        </authorList>
    </citation>
    <scope>NUCLEOTIDE SEQUENCE [LARGE SCALE GENOMIC DNA]</scope>
    <source>
        <strain evidence="1 2">ICMP3963</strain>
    </source>
</reference>
<dbReference type="InterPro" id="IPR005619">
    <property type="entry name" value="Uncharacterised_YajG"/>
</dbReference>
<dbReference type="Proteomes" id="UP000050317">
    <property type="component" value="Unassembled WGS sequence"/>
</dbReference>
<dbReference type="Pfam" id="PF03923">
    <property type="entry name" value="Lipoprotein_16"/>
    <property type="match status" value="1"/>
</dbReference>
<protein>
    <submittedName>
        <fullName evidence="1">Lipoprotein</fullName>
    </submittedName>
</protein>
<accession>A0A0N8TFL5</accession>
<evidence type="ECO:0000313" key="2">
    <source>
        <dbReference type="Proteomes" id="UP000050317"/>
    </source>
</evidence>
<sequence>MLQAAILRHIQCLAHGEMSMLRRILFGLLAVSSLTLVGCAHSPQQLSPTPKLNAQLAAVGRGQPVVVRVVDGRPGPTLGTRGGMYPETSAISVTGADIVPKLQAQAEAAVRLLGFTPTQGGNAPQLTVTLADLKYQSPKEGLYVTEATISSTFRADVRNNGRSYSGRYAASLDQRFGMAPNQETNTKLVSDVLSDALTRVFQDPTIGSTLAQ</sequence>
<gene>
    <name evidence="1" type="ORF">ALO40_05126</name>
</gene>
<dbReference type="PATRIC" id="fig|251703.9.peg.2547"/>
<comment type="caution">
    <text evidence="1">The sequence shown here is derived from an EMBL/GenBank/DDBJ whole genome shotgun (WGS) entry which is preliminary data.</text>
</comment>
<name>A0A0N8TFL5_9PSED</name>
<keyword evidence="1" id="KW-0449">Lipoprotein</keyword>
<dbReference type="EMBL" id="LJRR01000129">
    <property type="protein sequence ID" value="KPZ19529.1"/>
    <property type="molecule type" value="Genomic_DNA"/>
</dbReference>
<evidence type="ECO:0000313" key="1">
    <source>
        <dbReference type="EMBL" id="KPZ19529.1"/>
    </source>
</evidence>